<dbReference type="InterPro" id="IPR009057">
    <property type="entry name" value="Homeodomain-like_sf"/>
</dbReference>
<feature type="DNA-binding region" description="H-T-H motif" evidence="4">
    <location>
        <begin position="67"/>
        <end position="86"/>
    </location>
</feature>
<evidence type="ECO:0000256" key="1">
    <source>
        <dbReference type="ARBA" id="ARBA00023015"/>
    </source>
</evidence>
<evidence type="ECO:0000256" key="2">
    <source>
        <dbReference type="ARBA" id="ARBA00023125"/>
    </source>
</evidence>
<comment type="caution">
    <text evidence="7">The sequence shown here is derived from an EMBL/GenBank/DDBJ whole genome shotgun (WGS) entry which is preliminary data.</text>
</comment>
<evidence type="ECO:0000313" key="8">
    <source>
        <dbReference type="Proteomes" id="UP000230886"/>
    </source>
</evidence>
<dbReference type="SUPFAM" id="SSF46689">
    <property type="entry name" value="Homeodomain-like"/>
    <property type="match status" value="1"/>
</dbReference>
<dbReference type="InterPro" id="IPR001647">
    <property type="entry name" value="HTH_TetR"/>
</dbReference>
<dbReference type="SUPFAM" id="SSF48498">
    <property type="entry name" value="Tetracyclin repressor-like, C-terminal domain"/>
    <property type="match status" value="1"/>
</dbReference>
<feature type="domain" description="HTH tetR-type" evidence="6">
    <location>
        <begin position="44"/>
        <end position="104"/>
    </location>
</feature>
<dbReference type="AlphaFoldDB" id="A0A2A5JHQ8"/>
<dbReference type="EMBL" id="NOVD01000001">
    <property type="protein sequence ID" value="PCK29085.1"/>
    <property type="molecule type" value="Genomic_DNA"/>
</dbReference>
<sequence length="235" mass="26105">MSAVRRSRPRRARRRHRVPELAALENERRQEHRMASTRKQEISEETRRRLVKAAAELAAEGGSTAMSVQAVAERSGISRGSVAWHFGSKDGLLRAVVEDAFRWGMEKLRAELASSSATGIEALIEANFVLMSYPEARIFSTILIEAVIPGSTIRETYAEQYVAMRTLYADYLRSIDTPVTNPELVAVTLLAGTLGINLQHRLDPDNVDRRSAVTELESIYARAMAPTTTSGHENP</sequence>
<evidence type="ECO:0000313" key="7">
    <source>
        <dbReference type="EMBL" id="PCK29085.1"/>
    </source>
</evidence>
<gene>
    <name evidence="7" type="ORF">CHR55_01480</name>
</gene>
<keyword evidence="2 4" id="KW-0238">DNA-binding</keyword>
<evidence type="ECO:0000256" key="3">
    <source>
        <dbReference type="ARBA" id="ARBA00023163"/>
    </source>
</evidence>
<dbReference type="PROSITE" id="PS50977">
    <property type="entry name" value="HTH_TETR_2"/>
    <property type="match status" value="1"/>
</dbReference>
<reference evidence="7 8" key="1">
    <citation type="submission" date="2017-07" db="EMBL/GenBank/DDBJ databases">
        <title>Draft sequence of Rhodococcus enclensis 23b-28.</title>
        <authorList>
            <person name="Besaury L."/>
            <person name="Sancelme M."/>
            <person name="Amato P."/>
            <person name="Lallement A."/>
            <person name="Delort A.-M."/>
        </authorList>
    </citation>
    <scope>NUCLEOTIDE SEQUENCE [LARGE SCALE GENOMIC DNA]</scope>
    <source>
        <strain evidence="7 8">23b-28</strain>
    </source>
</reference>
<dbReference type="GO" id="GO:0003677">
    <property type="term" value="F:DNA binding"/>
    <property type="evidence" value="ECO:0007669"/>
    <property type="project" value="UniProtKB-UniRule"/>
</dbReference>
<feature type="compositionally biased region" description="Basic residues" evidence="5">
    <location>
        <begin position="1"/>
        <end position="17"/>
    </location>
</feature>
<dbReference type="Proteomes" id="UP000230886">
    <property type="component" value="Unassembled WGS sequence"/>
</dbReference>
<feature type="region of interest" description="Disordered" evidence="5">
    <location>
        <begin position="1"/>
        <end position="45"/>
    </location>
</feature>
<dbReference type="PANTHER" id="PTHR47506">
    <property type="entry name" value="TRANSCRIPTIONAL REGULATORY PROTEIN"/>
    <property type="match status" value="1"/>
</dbReference>
<evidence type="ECO:0000259" key="6">
    <source>
        <dbReference type="PROSITE" id="PS50977"/>
    </source>
</evidence>
<organism evidence="7 8">
    <name type="scientific">Rhodococcus qingshengii</name>
    <dbReference type="NCBI Taxonomy" id="334542"/>
    <lineage>
        <taxon>Bacteria</taxon>
        <taxon>Bacillati</taxon>
        <taxon>Actinomycetota</taxon>
        <taxon>Actinomycetes</taxon>
        <taxon>Mycobacteriales</taxon>
        <taxon>Nocardiaceae</taxon>
        <taxon>Rhodococcus</taxon>
        <taxon>Rhodococcus erythropolis group</taxon>
    </lineage>
</organism>
<dbReference type="PRINTS" id="PR00455">
    <property type="entry name" value="HTHTETR"/>
</dbReference>
<protein>
    <submittedName>
        <fullName evidence="7">TetR/AcrR family transcriptional regulator</fullName>
    </submittedName>
</protein>
<evidence type="ECO:0000256" key="4">
    <source>
        <dbReference type="PROSITE-ProRule" id="PRU00335"/>
    </source>
</evidence>
<accession>A0A2A5JHQ8</accession>
<dbReference type="Pfam" id="PF00440">
    <property type="entry name" value="TetR_N"/>
    <property type="match status" value="1"/>
</dbReference>
<dbReference type="InterPro" id="IPR036271">
    <property type="entry name" value="Tet_transcr_reg_TetR-rel_C_sf"/>
</dbReference>
<name>A0A2A5JHQ8_RHOSG</name>
<dbReference type="PANTHER" id="PTHR47506:SF1">
    <property type="entry name" value="HTH-TYPE TRANSCRIPTIONAL REGULATOR YJDC"/>
    <property type="match status" value="1"/>
</dbReference>
<dbReference type="Gene3D" id="1.10.357.10">
    <property type="entry name" value="Tetracycline Repressor, domain 2"/>
    <property type="match status" value="1"/>
</dbReference>
<feature type="compositionally biased region" description="Basic and acidic residues" evidence="5">
    <location>
        <begin position="25"/>
        <end position="45"/>
    </location>
</feature>
<evidence type="ECO:0000256" key="5">
    <source>
        <dbReference type="SAM" id="MobiDB-lite"/>
    </source>
</evidence>
<proteinExistence type="predicted"/>
<keyword evidence="1" id="KW-0805">Transcription regulation</keyword>
<keyword evidence="3" id="KW-0804">Transcription</keyword>